<sequence>MHAEDPAKKNHFLNEFKQAAIRKIRDRKLSISELARITGIKQSTLHKGLFDARELTFSNASAISNALDISLAGNNPPTNNRMAPVITSLAQLDSLHHASQPVWDEYVLLEQMAEENILAIDQSLFRPAIFPDRSVLLIQTEIKHGVNLAYLNHSYLALSNIGHPPLGKIIGITFRKNK</sequence>
<dbReference type="InterPro" id="IPR010982">
    <property type="entry name" value="Lambda_DNA-bd_dom_sf"/>
</dbReference>
<dbReference type="CDD" id="cd00093">
    <property type="entry name" value="HTH_XRE"/>
    <property type="match status" value="1"/>
</dbReference>
<name>A0A1S1WYV2_9NEIS</name>
<feature type="domain" description="HTH cro/C1-type" evidence="1">
    <location>
        <begin position="27"/>
        <end position="74"/>
    </location>
</feature>
<dbReference type="RefSeq" id="WP_071115208.1">
    <property type="nucleotide sequence ID" value="NZ_MKCS01000001.1"/>
</dbReference>
<dbReference type="Proteomes" id="UP000180088">
    <property type="component" value="Unassembled WGS sequence"/>
</dbReference>
<evidence type="ECO:0000259" key="1">
    <source>
        <dbReference type="PROSITE" id="PS50943"/>
    </source>
</evidence>
<dbReference type="Pfam" id="PF01381">
    <property type="entry name" value="HTH_3"/>
    <property type="match status" value="1"/>
</dbReference>
<dbReference type="EMBL" id="MKCS01000001">
    <property type="protein sequence ID" value="OHX12452.1"/>
    <property type="molecule type" value="Genomic_DNA"/>
</dbReference>
<dbReference type="SUPFAM" id="SSF47413">
    <property type="entry name" value="lambda repressor-like DNA-binding domains"/>
    <property type="match status" value="1"/>
</dbReference>
<dbReference type="SMART" id="SM00530">
    <property type="entry name" value="HTH_XRE"/>
    <property type="match status" value="1"/>
</dbReference>
<dbReference type="AlphaFoldDB" id="A0A1S1WYV2"/>
<proteinExistence type="predicted"/>
<comment type="caution">
    <text evidence="2">The sequence shown here is derived from an EMBL/GenBank/DDBJ whole genome shotgun (WGS) entry which is preliminary data.</text>
</comment>
<reference evidence="2 3" key="1">
    <citation type="submission" date="2016-09" db="EMBL/GenBank/DDBJ databases">
        <title>Chromobacterium muskegensis sp. nov., an insecticidal bacterium isolated from Sphagnum bogs.</title>
        <authorList>
            <person name="Sparks M.E."/>
            <person name="Blackburn M.B."/>
            <person name="Gundersen-Rindal D.E."/>
            <person name="Mitchell A."/>
            <person name="Farrar R."/>
            <person name="Kuhar D."/>
        </authorList>
    </citation>
    <scope>NUCLEOTIDE SEQUENCE [LARGE SCALE GENOMIC DNA]</scope>
    <source>
        <strain evidence="2 3">37-2</strain>
    </source>
</reference>
<dbReference type="OrthoDB" id="8594208at2"/>
<evidence type="ECO:0000313" key="3">
    <source>
        <dbReference type="Proteomes" id="UP000180088"/>
    </source>
</evidence>
<organism evidence="2 3">
    <name type="scientific">Chromobacterium sphagni</name>
    <dbReference type="NCBI Taxonomy" id="1903179"/>
    <lineage>
        <taxon>Bacteria</taxon>
        <taxon>Pseudomonadati</taxon>
        <taxon>Pseudomonadota</taxon>
        <taxon>Betaproteobacteria</taxon>
        <taxon>Neisseriales</taxon>
        <taxon>Chromobacteriaceae</taxon>
        <taxon>Chromobacterium</taxon>
    </lineage>
</organism>
<accession>A0A1S1WYV2</accession>
<dbReference type="Gene3D" id="1.10.260.40">
    <property type="entry name" value="lambda repressor-like DNA-binding domains"/>
    <property type="match status" value="1"/>
</dbReference>
<gene>
    <name evidence="2" type="ORF">BI347_02270</name>
</gene>
<protein>
    <recommendedName>
        <fullName evidence="1">HTH cro/C1-type domain-containing protein</fullName>
    </recommendedName>
</protein>
<dbReference type="PROSITE" id="PS50943">
    <property type="entry name" value="HTH_CROC1"/>
    <property type="match status" value="1"/>
</dbReference>
<evidence type="ECO:0000313" key="2">
    <source>
        <dbReference type="EMBL" id="OHX12452.1"/>
    </source>
</evidence>
<dbReference type="InterPro" id="IPR001387">
    <property type="entry name" value="Cro/C1-type_HTH"/>
</dbReference>
<dbReference type="STRING" id="1903179.BI347_02270"/>
<dbReference type="GO" id="GO:0003677">
    <property type="term" value="F:DNA binding"/>
    <property type="evidence" value="ECO:0007669"/>
    <property type="project" value="InterPro"/>
</dbReference>